<dbReference type="PANTHER" id="PTHR45632">
    <property type="entry name" value="LD33804P"/>
    <property type="match status" value="1"/>
</dbReference>
<sequence>MPEAREILTYKDCTSIKLNKYDFDFRDMRVGYFRQTAKFKVRGLGGLKWWILWYAGFFDSIVKFYVSVKRDLLMPCMYQLFGHVPTDVELVVDSGVVPAHKSFLSPISPVFNAMFSHNTTEAKSNRVKITDFDVESVQSAMDYRSGRKLKTISAETGINMLRFCDNHGIVAVIGELERLATLIPSTENFCQIVRYAYECNRDGIMADCCKFFEDHQDQIKVSKEFAELPLALVIDILKKAFDLKTDFDVLHHAQFYGITFVVDRLEDQLFIKSMSIDNFCTAVKFAWKWSREELQQVCAKYLNDNREVITDLPDFIRLPYEAMQGVLKTSHAMKRSVT</sequence>
<evidence type="ECO:0000259" key="3">
    <source>
        <dbReference type="PROSITE" id="PS50097"/>
    </source>
</evidence>
<accession>A0A7E4ZRD8</accession>
<dbReference type="SMART" id="SM00225">
    <property type="entry name" value="BTB"/>
    <property type="match status" value="1"/>
</dbReference>
<evidence type="ECO:0000256" key="1">
    <source>
        <dbReference type="ARBA" id="ARBA00022441"/>
    </source>
</evidence>
<dbReference type="CDD" id="cd18186">
    <property type="entry name" value="BTB_POZ_ZBTB_KLHL-like"/>
    <property type="match status" value="1"/>
</dbReference>
<name>A0A7E4ZRD8_PANRE</name>
<protein>
    <submittedName>
        <fullName evidence="5">BTB domain-containing protein</fullName>
    </submittedName>
</protein>
<evidence type="ECO:0000313" key="5">
    <source>
        <dbReference type="WBParaSite" id="Pan_g12999.t1"/>
    </source>
</evidence>
<dbReference type="CDD" id="cd14733">
    <property type="entry name" value="BACK"/>
    <property type="match status" value="2"/>
</dbReference>
<dbReference type="Proteomes" id="UP000492821">
    <property type="component" value="Unassembled WGS sequence"/>
</dbReference>
<dbReference type="SUPFAM" id="SSF54695">
    <property type="entry name" value="POZ domain"/>
    <property type="match status" value="1"/>
</dbReference>
<dbReference type="AlphaFoldDB" id="A0A7E4ZRD8"/>
<dbReference type="Gene3D" id="3.30.710.10">
    <property type="entry name" value="Potassium Channel Kv1.1, Chain A"/>
    <property type="match status" value="1"/>
</dbReference>
<dbReference type="InterPro" id="IPR000210">
    <property type="entry name" value="BTB/POZ_dom"/>
</dbReference>
<evidence type="ECO:0000313" key="4">
    <source>
        <dbReference type="Proteomes" id="UP000492821"/>
    </source>
</evidence>
<reference evidence="5" key="2">
    <citation type="submission" date="2020-10" db="UniProtKB">
        <authorList>
            <consortium name="WormBaseParasite"/>
        </authorList>
    </citation>
    <scope>IDENTIFICATION</scope>
</reference>
<feature type="domain" description="BTB" evidence="3">
    <location>
        <begin position="86"/>
        <end position="143"/>
    </location>
</feature>
<dbReference type="PROSITE" id="PS50097">
    <property type="entry name" value="BTB"/>
    <property type="match status" value="1"/>
</dbReference>
<dbReference type="PANTHER" id="PTHR45632:SF3">
    <property type="entry name" value="KELCH-LIKE PROTEIN 32"/>
    <property type="match status" value="1"/>
</dbReference>
<dbReference type="WBParaSite" id="Pan_g12999.t1">
    <property type="protein sequence ID" value="Pan_g12999.t1"/>
    <property type="gene ID" value="Pan_g12999"/>
</dbReference>
<keyword evidence="1" id="KW-0880">Kelch repeat</keyword>
<reference evidence="4" key="1">
    <citation type="journal article" date="2013" name="Genetics">
        <title>The draft genome and transcriptome of Panagrellus redivivus are shaped by the harsh demands of a free-living lifestyle.</title>
        <authorList>
            <person name="Srinivasan J."/>
            <person name="Dillman A.R."/>
            <person name="Macchietto M.G."/>
            <person name="Heikkinen L."/>
            <person name="Lakso M."/>
            <person name="Fracchia K.M."/>
            <person name="Antoshechkin I."/>
            <person name="Mortazavi A."/>
            <person name="Wong G."/>
            <person name="Sternberg P.W."/>
        </authorList>
    </citation>
    <scope>NUCLEOTIDE SEQUENCE [LARGE SCALE GENOMIC DNA]</scope>
    <source>
        <strain evidence="4">MT8872</strain>
    </source>
</reference>
<proteinExistence type="predicted"/>
<keyword evidence="4" id="KW-1185">Reference proteome</keyword>
<dbReference type="InterPro" id="IPR011333">
    <property type="entry name" value="SKP1/BTB/POZ_sf"/>
</dbReference>
<organism evidence="4 5">
    <name type="scientific">Panagrellus redivivus</name>
    <name type="common">Microworm</name>
    <dbReference type="NCBI Taxonomy" id="6233"/>
    <lineage>
        <taxon>Eukaryota</taxon>
        <taxon>Metazoa</taxon>
        <taxon>Ecdysozoa</taxon>
        <taxon>Nematoda</taxon>
        <taxon>Chromadorea</taxon>
        <taxon>Rhabditida</taxon>
        <taxon>Tylenchina</taxon>
        <taxon>Panagrolaimomorpha</taxon>
        <taxon>Panagrolaimoidea</taxon>
        <taxon>Panagrolaimidae</taxon>
        <taxon>Panagrellus</taxon>
    </lineage>
</organism>
<evidence type="ECO:0000256" key="2">
    <source>
        <dbReference type="ARBA" id="ARBA00022737"/>
    </source>
</evidence>
<dbReference type="Pfam" id="PF00651">
    <property type="entry name" value="BTB"/>
    <property type="match status" value="1"/>
</dbReference>
<keyword evidence="2" id="KW-0677">Repeat</keyword>